<comment type="caution">
    <text evidence="1">The sequence shown here is derived from an EMBL/GenBank/DDBJ whole genome shotgun (WGS) entry which is preliminary data.</text>
</comment>
<dbReference type="InterPro" id="IPR006059">
    <property type="entry name" value="SBP"/>
</dbReference>
<dbReference type="InterPro" id="IPR006311">
    <property type="entry name" value="TAT_signal"/>
</dbReference>
<dbReference type="EMBL" id="SMKR01000107">
    <property type="protein sequence ID" value="TDD20071.1"/>
    <property type="molecule type" value="Genomic_DNA"/>
</dbReference>
<keyword evidence="2" id="KW-1185">Reference proteome</keyword>
<dbReference type="AlphaFoldDB" id="A0A4R4WN04"/>
<dbReference type="PROSITE" id="PS51257">
    <property type="entry name" value="PROKAR_LIPOPROTEIN"/>
    <property type="match status" value="1"/>
</dbReference>
<evidence type="ECO:0000313" key="2">
    <source>
        <dbReference type="Proteomes" id="UP000295172"/>
    </source>
</evidence>
<reference evidence="1 2" key="1">
    <citation type="submission" date="2019-02" db="EMBL/GenBank/DDBJ databases">
        <title>Draft genome sequences of novel Actinobacteria.</title>
        <authorList>
            <person name="Sahin N."/>
            <person name="Ay H."/>
            <person name="Saygin H."/>
        </authorList>
    </citation>
    <scope>NUCLEOTIDE SEQUENCE [LARGE SCALE GENOMIC DNA]</scope>
    <source>
        <strain evidence="1 2">16K104</strain>
    </source>
</reference>
<proteinExistence type="predicted"/>
<dbReference type="RefSeq" id="WP_132323475.1">
    <property type="nucleotide sequence ID" value="NZ_SMKR01000107.1"/>
</dbReference>
<sequence length="482" mass="51938">MDAWTRRRFLSTSAVGMLGLAATSCSSSSPKTGQSAGTLTWWDNFNALQDLHAKTLQDFSAAPGGIPTKYTFYQLAKYGQALQLAKQSNQQPDVHTTANLATPLPVLIDGGWFQPLDLADEVLARFDEDDLVDGIHRFDGKLYSFPLFSNRWHNAALWFRTELLDKVGATPPKTFDEFRTVCGRARKAGDGVSGWVAGLNAKNPYFLVLNALAQAAGFQGSEGLDFRTGEIRYTDDAYLQVFELFDSLRKDKLMFAGATSSNAIQARGRWAANSGIFFFDGPYQVGSVKRDFPKALDGMGLAGLMSGDAAGSPQVYRPTAPGALYLAKSSTVAAAANKLLGSFTTPEYYAGLAAAMDQPPRDLTAVSRSEATHPLYKELCAQYAKHTFTAPSAVVGNPDVAKVNALMKAPAADLGDIFRGVMSGEITDYRAALAKLSGQSMADREKAIKAAAAKGAQVSADDWTFPNWKPGADYTAAMYEAR</sequence>
<dbReference type="PROSITE" id="PS51318">
    <property type="entry name" value="TAT"/>
    <property type="match status" value="1"/>
</dbReference>
<accession>A0A4R4WN04</accession>
<evidence type="ECO:0000313" key="1">
    <source>
        <dbReference type="EMBL" id="TDD20071.1"/>
    </source>
</evidence>
<protein>
    <submittedName>
        <fullName evidence="1">Carbohydrate ABC transporter substrate-binding protein</fullName>
    </submittedName>
</protein>
<dbReference type="SUPFAM" id="SSF53850">
    <property type="entry name" value="Periplasmic binding protein-like II"/>
    <property type="match status" value="1"/>
</dbReference>
<gene>
    <name evidence="1" type="ORF">E1218_23000</name>
</gene>
<dbReference type="Gene3D" id="3.40.190.10">
    <property type="entry name" value="Periplasmic binding protein-like II"/>
    <property type="match status" value="1"/>
</dbReference>
<name>A0A4R4WN04_9ACTN</name>
<dbReference type="OrthoDB" id="9770625at2"/>
<dbReference type="Proteomes" id="UP000295172">
    <property type="component" value="Unassembled WGS sequence"/>
</dbReference>
<dbReference type="Pfam" id="PF01547">
    <property type="entry name" value="SBP_bac_1"/>
    <property type="match status" value="1"/>
</dbReference>
<organism evidence="1 2">
    <name type="scientific">Kribbella turkmenica</name>
    <dbReference type="NCBI Taxonomy" id="2530375"/>
    <lineage>
        <taxon>Bacteria</taxon>
        <taxon>Bacillati</taxon>
        <taxon>Actinomycetota</taxon>
        <taxon>Actinomycetes</taxon>
        <taxon>Propionibacteriales</taxon>
        <taxon>Kribbellaceae</taxon>
        <taxon>Kribbella</taxon>
    </lineage>
</organism>